<accession>A0A135P6G8</accession>
<name>A0A135P6G8_9HYPH</name>
<dbReference type="Proteomes" id="UP000070498">
    <property type="component" value="Unassembled WGS sequence"/>
</dbReference>
<sequence length="174" mass="18653">MQILSLKKDVTMETKTVEQRSLDYRNAMSRLAGAVNIVTTDGPAGKAGFAATAVCSVSDNPPTLLVCLNRNSSAHKSVVENGVVCINTLAGEQEALSGIFGGKTPMDVRFASGTWTTLQTNAPVLEGALVSFDCRIRTIHDGVTHDILMCEVLDTVIGGGEEALMYFKRAYRQL</sequence>
<gene>
    <name evidence="3" type="ORF">ATO67_21685</name>
</gene>
<dbReference type="GO" id="GO:0010181">
    <property type="term" value="F:FMN binding"/>
    <property type="evidence" value="ECO:0007669"/>
    <property type="project" value="InterPro"/>
</dbReference>
<dbReference type="SUPFAM" id="SSF50475">
    <property type="entry name" value="FMN-binding split barrel"/>
    <property type="match status" value="1"/>
</dbReference>
<dbReference type="GO" id="GO:0042602">
    <property type="term" value="F:riboflavin reductase (NADPH) activity"/>
    <property type="evidence" value="ECO:0007669"/>
    <property type="project" value="TreeGrafter"/>
</dbReference>
<evidence type="ECO:0000313" key="4">
    <source>
        <dbReference type="Proteomes" id="UP000070498"/>
    </source>
</evidence>
<keyword evidence="1" id="KW-0560">Oxidoreductase</keyword>
<dbReference type="InterPro" id="IPR012349">
    <property type="entry name" value="Split_barrel_FMN-bd"/>
</dbReference>
<proteinExistence type="predicted"/>
<dbReference type="PANTHER" id="PTHR30466:SF1">
    <property type="entry name" value="FMN REDUCTASE (NADH) RUTF"/>
    <property type="match status" value="1"/>
</dbReference>
<keyword evidence="4" id="KW-1185">Reference proteome</keyword>
<comment type="caution">
    <text evidence="3">The sequence shown here is derived from an EMBL/GenBank/DDBJ whole genome shotgun (WGS) entry which is preliminary data.</text>
</comment>
<dbReference type="InterPro" id="IPR002563">
    <property type="entry name" value="Flavin_Rdtase-like_dom"/>
</dbReference>
<reference evidence="3 4" key="1">
    <citation type="submission" date="2015-11" db="EMBL/GenBank/DDBJ databases">
        <title>Draft genome sequence of Agrobacterium sp. R89-1.</title>
        <authorList>
            <person name="Zahradnik J."/>
            <person name="Kyslikova E."/>
            <person name="Palyzova A."/>
            <person name="Kyslik P."/>
        </authorList>
    </citation>
    <scope>NUCLEOTIDE SEQUENCE [LARGE SCALE GENOMIC DNA]</scope>
    <source>
        <strain evidence="3 4">R89-1</strain>
    </source>
</reference>
<dbReference type="RefSeq" id="WP_067653888.1">
    <property type="nucleotide sequence ID" value="NZ_KQ961039.1"/>
</dbReference>
<evidence type="ECO:0000313" key="3">
    <source>
        <dbReference type="EMBL" id="KXG87000.1"/>
    </source>
</evidence>
<dbReference type="AlphaFoldDB" id="A0A135P6G8"/>
<dbReference type="PANTHER" id="PTHR30466">
    <property type="entry name" value="FLAVIN REDUCTASE"/>
    <property type="match status" value="1"/>
</dbReference>
<protein>
    <submittedName>
        <fullName evidence="3">FMN reductase</fullName>
    </submittedName>
</protein>
<dbReference type="EMBL" id="LNUW01000010">
    <property type="protein sequence ID" value="KXG87000.1"/>
    <property type="molecule type" value="Genomic_DNA"/>
</dbReference>
<dbReference type="Pfam" id="PF01613">
    <property type="entry name" value="Flavin_Reduct"/>
    <property type="match status" value="1"/>
</dbReference>
<dbReference type="Gene3D" id="2.30.110.10">
    <property type="entry name" value="Electron Transport, Fmn-binding Protein, Chain A"/>
    <property type="match status" value="1"/>
</dbReference>
<evidence type="ECO:0000259" key="2">
    <source>
        <dbReference type="SMART" id="SM00903"/>
    </source>
</evidence>
<dbReference type="GO" id="GO:0006208">
    <property type="term" value="P:pyrimidine nucleobase catabolic process"/>
    <property type="evidence" value="ECO:0007669"/>
    <property type="project" value="TreeGrafter"/>
</dbReference>
<dbReference type="SMART" id="SM00903">
    <property type="entry name" value="Flavin_Reduct"/>
    <property type="match status" value="1"/>
</dbReference>
<dbReference type="InterPro" id="IPR050268">
    <property type="entry name" value="NADH-dep_flavin_reductase"/>
</dbReference>
<dbReference type="STRING" id="2052828.ATO67_21685"/>
<evidence type="ECO:0000256" key="1">
    <source>
        <dbReference type="ARBA" id="ARBA00023002"/>
    </source>
</evidence>
<feature type="domain" description="Flavin reductase like" evidence="2">
    <location>
        <begin position="28"/>
        <end position="173"/>
    </location>
</feature>
<organism evidence="3 4">
    <name type="scientific">Agrobacterium bohemicum</name>
    <dbReference type="NCBI Taxonomy" id="2052828"/>
    <lineage>
        <taxon>Bacteria</taxon>
        <taxon>Pseudomonadati</taxon>
        <taxon>Pseudomonadota</taxon>
        <taxon>Alphaproteobacteria</taxon>
        <taxon>Hyphomicrobiales</taxon>
        <taxon>Rhizobiaceae</taxon>
        <taxon>Rhizobium/Agrobacterium group</taxon>
        <taxon>Agrobacterium</taxon>
    </lineage>
</organism>